<dbReference type="OMA" id="HNIDAFE"/>
<keyword evidence="3" id="KW-1185">Reference proteome</keyword>
<dbReference type="InterPro" id="IPR000210">
    <property type="entry name" value="BTB/POZ_dom"/>
</dbReference>
<evidence type="ECO:0000259" key="1">
    <source>
        <dbReference type="PROSITE" id="PS50097"/>
    </source>
</evidence>
<dbReference type="InterPro" id="IPR011333">
    <property type="entry name" value="SKP1/BTB/POZ_sf"/>
</dbReference>
<reference evidence="3" key="2">
    <citation type="submission" date="2013-04" db="EMBL/GenBank/DDBJ databases">
        <title>Genomic mechanisms accounting for the adaptation to parasitism in nematode-trapping fungi.</title>
        <authorList>
            <person name="Ahren D.G."/>
        </authorList>
    </citation>
    <scope>NUCLEOTIDE SEQUENCE [LARGE SCALE GENOMIC DNA]</scope>
    <source>
        <strain evidence="3">CBS 200.50</strain>
    </source>
</reference>
<dbReference type="PROSITE" id="PS50097">
    <property type="entry name" value="BTB"/>
    <property type="match status" value="1"/>
</dbReference>
<gene>
    <name evidence="2" type="ORF">H072_3951</name>
</gene>
<reference evidence="2 3" key="1">
    <citation type="journal article" date="2013" name="PLoS Genet.">
        <title>Genomic mechanisms accounting for the adaptation to parasitism in nematode-trapping fungi.</title>
        <authorList>
            <person name="Meerupati T."/>
            <person name="Andersson K.M."/>
            <person name="Friman E."/>
            <person name="Kumar D."/>
            <person name="Tunlid A."/>
            <person name="Ahren D."/>
        </authorList>
    </citation>
    <scope>NUCLEOTIDE SEQUENCE [LARGE SCALE GENOMIC DNA]</scope>
    <source>
        <strain evidence="2 3">CBS 200.50</strain>
    </source>
</reference>
<dbReference type="eggNOG" id="ENOG502T1MW">
    <property type="taxonomic scope" value="Eukaryota"/>
</dbReference>
<feature type="domain" description="BTB" evidence="1">
    <location>
        <begin position="274"/>
        <end position="337"/>
    </location>
</feature>
<dbReference type="HOGENOM" id="CLU_488291_0_0_1"/>
<comment type="caution">
    <text evidence="2">The sequence shown here is derived from an EMBL/GenBank/DDBJ whole genome shotgun (WGS) entry which is preliminary data.</text>
</comment>
<dbReference type="OrthoDB" id="3926209at2759"/>
<name>S8AGF3_DACHA</name>
<evidence type="ECO:0000313" key="3">
    <source>
        <dbReference type="Proteomes" id="UP000015100"/>
    </source>
</evidence>
<protein>
    <recommendedName>
        <fullName evidence="1">BTB domain-containing protein</fullName>
    </recommendedName>
</protein>
<proteinExistence type="predicted"/>
<sequence>MSAVRIKWSYEFHSEAVCLLVGPDREMIFVHAEPVCAVSDYMKNIFSLPQPLVPDDPVFHPKPFKCFIEYCYFKDYFEANDGQESPLSLHASVYLLAEKLECSQLKDKALLKATHWCCDSRMQNLRGKIKSIALDVFGAISIIYKYTKDVYSESSISMAENGSQNGNTIKRNGFRILLAHLAATYLEDIQHLSTFTEARCNFPEFATDIIIFTNSGPRVLVKTDGSYTVKYSGALPPQPIQTQTDSGLEIPLRENPSRLGGNSISEFERLLSSDTFRIVVEGEAKEAKCFNVHTSALNCSGYFRRLISSTMKETLENLVVLDSDVDDPNTFEMFIQYCCFRNYACDDIYPDIIVSHAKVYTLAERLDCLPLKDLSLRKVTSFLDSRNINSDEKFSVALSTAVKVIYENTYEAPGNTTQSASVNQETKFASTDKFRLLLAHVAAAHLLRLRQHLTFIQTHCSYPEFANHLIQLVQKGEDMEMDGEFKLKIRKP</sequence>
<dbReference type="PANTHER" id="PTHR47843">
    <property type="entry name" value="BTB DOMAIN-CONTAINING PROTEIN-RELATED"/>
    <property type="match status" value="1"/>
</dbReference>
<dbReference type="Proteomes" id="UP000015100">
    <property type="component" value="Unassembled WGS sequence"/>
</dbReference>
<dbReference type="AlphaFoldDB" id="S8AGF3"/>
<dbReference type="SUPFAM" id="SSF54695">
    <property type="entry name" value="POZ domain"/>
    <property type="match status" value="2"/>
</dbReference>
<dbReference type="EMBL" id="AQGS01000129">
    <property type="protein sequence ID" value="EPS42145.1"/>
    <property type="molecule type" value="Genomic_DNA"/>
</dbReference>
<evidence type="ECO:0000313" key="2">
    <source>
        <dbReference type="EMBL" id="EPS42145.1"/>
    </source>
</evidence>
<accession>S8AGF3</accession>
<dbReference type="Gene3D" id="3.30.710.10">
    <property type="entry name" value="Potassium Channel Kv1.1, Chain A"/>
    <property type="match status" value="1"/>
</dbReference>
<dbReference type="PANTHER" id="PTHR47843:SF2">
    <property type="entry name" value="BTB DOMAIN-CONTAINING PROTEIN"/>
    <property type="match status" value="1"/>
</dbReference>
<dbReference type="CDD" id="cd18186">
    <property type="entry name" value="BTB_POZ_ZBTB_KLHL-like"/>
    <property type="match status" value="1"/>
</dbReference>
<organism evidence="2 3">
    <name type="scientific">Dactylellina haptotyla (strain CBS 200.50)</name>
    <name type="common">Nematode-trapping fungus</name>
    <name type="synonym">Monacrosporium haptotylum</name>
    <dbReference type="NCBI Taxonomy" id="1284197"/>
    <lineage>
        <taxon>Eukaryota</taxon>
        <taxon>Fungi</taxon>
        <taxon>Dikarya</taxon>
        <taxon>Ascomycota</taxon>
        <taxon>Pezizomycotina</taxon>
        <taxon>Orbiliomycetes</taxon>
        <taxon>Orbiliales</taxon>
        <taxon>Orbiliaceae</taxon>
        <taxon>Dactylellina</taxon>
    </lineage>
</organism>